<comment type="cofactor">
    <cofactor evidence="1">
        <name>Zn(2+)</name>
        <dbReference type="ChEBI" id="CHEBI:29105"/>
    </cofactor>
</comment>
<dbReference type="GO" id="GO:0046872">
    <property type="term" value="F:metal ion binding"/>
    <property type="evidence" value="ECO:0007669"/>
    <property type="project" value="UniProtKB-KW"/>
</dbReference>
<dbReference type="GO" id="GO:0006154">
    <property type="term" value="P:adenosine catabolic process"/>
    <property type="evidence" value="ECO:0007669"/>
    <property type="project" value="TreeGrafter"/>
</dbReference>
<organism evidence="9 10">
    <name type="scientific">Nephila pilipes</name>
    <name type="common">Giant wood spider</name>
    <name type="synonym">Nephila maculata</name>
    <dbReference type="NCBI Taxonomy" id="299642"/>
    <lineage>
        <taxon>Eukaryota</taxon>
        <taxon>Metazoa</taxon>
        <taxon>Ecdysozoa</taxon>
        <taxon>Arthropoda</taxon>
        <taxon>Chelicerata</taxon>
        <taxon>Arachnida</taxon>
        <taxon>Araneae</taxon>
        <taxon>Araneomorphae</taxon>
        <taxon>Entelegynae</taxon>
        <taxon>Araneoidea</taxon>
        <taxon>Nephilidae</taxon>
        <taxon>Nephila</taxon>
    </lineage>
</organism>
<evidence type="ECO:0000313" key="9">
    <source>
        <dbReference type="EMBL" id="GFT87933.1"/>
    </source>
</evidence>
<proteinExistence type="inferred from homology"/>
<evidence type="ECO:0000313" key="10">
    <source>
        <dbReference type="Proteomes" id="UP000887013"/>
    </source>
</evidence>
<dbReference type="InterPro" id="IPR001365">
    <property type="entry name" value="A_deaminase_dom"/>
</dbReference>
<keyword evidence="3" id="KW-0479">Metal-binding</keyword>
<sequence>MLMKCICKHLLKCPKSCFKVFDLIHKITDSLEAIYMAACDVIEDFYKDGVHYLELRTTPKENCPFFTQEMYIETVMKAIADTCSQKCKGMIVKLLLSIDRNRTSRYAEETLKIAERYFSLSSCVVGIDLSGNPKSGDVECFFPYFDYAKKIGLKLTIHISEVPDNFNEVEQLLKLQPNRLGHGTYLHPQKGGSFKNFKLLQDLEIPLEFCLTSNVISKTVSSYEEHHFKLFKEINYPCILCTDDKGIFNTTLSKEYCLASNHYSLTKEDMFNLSYDSINYIFSDDKKDELRTLWKQYIV</sequence>
<dbReference type="SUPFAM" id="SSF51556">
    <property type="entry name" value="Metallo-dependent hydrolases"/>
    <property type="match status" value="1"/>
</dbReference>
<dbReference type="GO" id="GO:0009117">
    <property type="term" value="P:nucleotide metabolic process"/>
    <property type="evidence" value="ECO:0007669"/>
    <property type="project" value="UniProtKB-KW"/>
</dbReference>
<protein>
    <submittedName>
        <fullName evidence="9">Adenosine deaminase-like protein</fullName>
    </submittedName>
</protein>
<evidence type="ECO:0000256" key="1">
    <source>
        <dbReference type="ARBA" id="ARBA00001947"/>
    </source>
</evidence>
<dbReference type="PANTHER" id="PTHR11409:SF42">
    <property type="entry name" value="ADENOSINE DEAMINASE-LIKE PROTEIN"/>
    <property type="match status" value="1"/>
</dbReference>
<evidence type="ECO:0000259" key="8">
    <source>
        <dbReference type="Pfam" id="PF00962"/>
    </source>
</evidence>
<dbReference type="AlphaFoldDB" id="A0A8X6U758"/>
<evidence type="ECO:0000256" key="4">
    <source>
        <dbReference type="ARBA" id="ARBA00022801"/>
    </source>
</evidence>
<feature type="domain" description="Adenosine deaminase" evidence="8">
    <location>
        <begin position="19"/>
        <end position="289"/>
    </location>
</feature>
<gene>
    <name evidence="9" type="primary">ADAL</name>
    <name evidence="9" type="ORF">NPIL_130492</name>
</gene>
<dbReference type="Proteomes" id="UP000887013">
    <property type="component" value="Unassembled WGS sequence"/>
</dbReference>
<dbReference type="Gene3D" id="3.20.20.140">
    <property type="entry name" value="Metal-dependent hydrolases"/>
    <property type="match status" value="1"/>
</dbReference>
<keyword evidence="10" id="KW-1185">Reference proteome</keyword>
<dbReference type="OrthoDB" id="272271at2759"/>
<reference evidence="9" key="1">
    <citation type="submission" date="2020-08" db="EMBL/GenBank/DDBJ databases">
        <title>Multicomponent nature underlies the extraordinary mechanical properties of spider dragline silk.</title>
        <authorList>
            <person name="Kono N."/>
            <person name="Nakamura H."/>
            <person name="Mori M."/>
            <person name="Yoshida Y."/>
            <person name="Ohtoshi R."/>
            <person name="Malay A.D."/>
            <person name="Moran D.A.P."/>
            <person name="Tomita M."/>
            <person name="Numata K."/>
            <person name="Arakawa K."/>
        </authorList>
    </citation>
    <scope>NUCLEOTIDE SEQUENCE</scope>
</reference>
<accession>A0A8X6U758</accession>
<dbReference type="GO" id="GO:0004000">
    <property type="term" value="F:adenosine deaminase activity"/>
    <property type="evidence" value="ECO:0007669"/>
    <property type="project" value="TreeGrafter"/>
</dbReference>
<comment type="similarity">
    <text evidence="2">Belongs to the metallo-dependent hydrolases superfamily. Adenosine and AMP deaminases family.</text>
</comment>
<name>A0A8X6U758_NEPPI</name>
<evidence type="ECO:0000256" key="2">
    <source>
        <dbReference type="ARBA" id="ARBA00006676"/>
    </source>
</evidence>
<evidence type="ECO:0000256" key="5">
    <source>
        <dbReference type="ARBA" id="ARBA00022833"/>
    </source>
</evidence>
<dbReference type="EMBL" id="BMAW01120164">
    <property type="protein sequence ID" value="GFT87933.1"/>
    <property type="molecule type" value="Genomic_DNA"/>
</dbReference>
<dbReference type="PANTHER" id="PTHR11409">
    <property type="entry name" value="ADENOSINE DEAMINASE"/>
    <property type="match status" value="1"/>
</dbReference>
<evidence type="ECO:0000256" key="6">
    <source>
        <dbReference type="ARBA" id="ARBA00023080"/>
    </source>
</evidence>
<keyword evidence="4" id="KW-0378">Hydrolase</keyword>
<dbReference type="InterPro" id="IPR032466">
    <property type="entry name" value="Metal_Hydrolase"/>
</dbReference>
<dbReference type="InterPro" id="IPR006330">
    <property type="entry name" value="Ado/ade_deaminase"/>
</dbReference>
<dbReference type="Pfam" id="PF00962">
    <property type="entry name" value="A_deaminase"/>
    <property type="match status" value="1"/>
</dbReference>
<evidence type="ECO:0000256" key="7">
    <source>
        <dbReference type="ARBA" id="ARBA00048787"/>
    </source>
</evidence>
<keyword evidence="6" id="KW-0546">Nucleotide metabolism</keyword>
<dbReference type="GO" id="GO:0046103">
    <property type="term" value="P:inosine biosynthetic process"/>
    <property type="evidence" value="ECO:0007669"/>
    <property type="project" value="TreeGrafter"/>
</dbReference>
<keyword evidence="5" id="KW-0862">Zinc</keyword>
<comment type="catalytic activity">
    <reaction evidence="7">
        <text>N(6)-methyl-AMP + H2O + H(+) = IMP + methylamine</text>
        <dbReference type="Rhea" id="RHEA:16001"/>
        <dbReference type="ChEBI" id="CHEBI:15377"/>
        <dbReference type="ChEBI" id="CHEBI:15378"/>
        <dbReference type="ChEBI" id="CHEBI:58053"/>
        <dbReference type="ChEBI" id="CHEBI:59338"/>
        <dbReference type="ChEBI" id="CHEBI:144842"/>
    </reaction>
    <physiologicalReaction direction="left-to-right" evidence="7">
        <dbReference type="Rhea" id="RHEA:16002"/>
    </physiologicalReaction>
</comment>
<evidence type="ECO:0000256" key="3">
    <source>
        <dbReference type="ARBA" id="ARBA00022723"/>
    </source>
</evidence>
<comment type="caution">
    <text evidence="9">The sequence shown here is derived from an EMBL/GenBank/DDBJ whole genome shotgun (WGS) entry which is preliminary data.</text>
</comment>